<dbReference type="PROSITE" id="PS50800">
    <property type="entry name" value="SAP"/>
    <property type="match status" value="1"/>
</dbReference>
<feature type="compositionally biased region" description="Low complexity" evidence="8">
    <location>
        <begin position="338"/>
        <end position="358"/>
    </location>
</feature>
<dbReference type="SMART" id="SM00707">
    <property type="entry name" value="RPEL"/>
    <property type="match status" value="3"/>
</dbReference>
<dbReference type="PANTHER" id="PTHR22793">
    <property type="entry name" value="MYOCARDIN-RELATED TRANSCRIPTION FACTOR-RELATED"/>
    <property type="match status" value="1"/>
</dbReference>
<feature type="compositionally biased region" description="Basic residues" evidence="8">
    <location>
        <begin position="254"/>
        <end position="270"/>
    </location>
</feature>
<keyword evidence="3" id="KW-0805">Transcription regulation</keyword>
<evidence type="ECO:0000256" key="6">
    <source>
        <dbReference type="ARBA" id="ARBA00023242"/>
    </source>
</evidence>
<evidence type="ECO:0000256" key="1">
    <source>
        <dbReference type="ARBA" id="ARBA00004123"/>
    </source>
</evidence>
<feature type="region of interest" description="Disordered" evidence="8">
    <location>
        <begin position="324"/>
        <end position="364"/>
    </location>
</feature>
<accession>A0ABM1T7S1</accession>
<evidence type="ECO:0000256" key="3">
    <source>
        <dbReference type="ARBA" id="ARBA00023015"/>
    </source>
</evidence>
<dbReference type="Gene3D" id="1.10.720.30">
    <property type="entry name" value="SAP domain"/>
    <property type="match status" value="1"/>
</dbReference>
<evidence type="ECO:0000256" key="2">
    <source>
        <dbReference type="ARBA" id="ARBA00022737"/>
    </source>
</evidence>
<organism evidence="10 11">
    <name type="scientific">Limulus polyphemus</name>
    <name type="common">Atlantic horseshoe crab</name>
    <dbReference type="NCBI Taxonomy" id="6850"/>
    <lineage>
        <taxon>Eukaryota</taxon>
        <taxon>Metazoa</taxon>
        <taxon>Ecdysozoa</taxon>
        <taxon>Arthropoda</taxon>
        <taxon>Chelicerata</taxon>
        <taxon>Merostomata</taxon>
        <taxon>Xiphosura</taxon>
        <taxon>Limulidae</taxon>
        <taxon>Limulus</taxon>
    </lineage>
</organism>
<dbReference type="InterPro" id="IPR036361">
    <property type="entry name" value="SAP_dom_sf"/>
</dbReference>
<name>A0ABM1T7S1_LIMPO</name>
<dbReference type="PROSITE" id="PS51073">
    <property type="entry name" value="RPEL"/>
    <property type="match status" value="2"/>
</dbReference>
<dbReference type="Pfam" id="PF02755">
    <property type="entry name" value="RPEL"/>
    <property type="match status" value="2"/>
</dbReference>
<comment type="subcellular location">
    <subcellularLocation>
        <location evidence="1">Nucleus</location>
    </subcellularLocation>
</comment>
<keyword evidence="4" id="KW-0175">Coiled coil</keyword>
<feature type="compositionally biased region" description="Low complexity" evidence="8">
    <location>
        <begin position="230"/>
        <end position="253"/>
    </location>
</feature>
<keyword evidence="5" id="KW-0804">Transcription</keyword>
<dbReference type="Gene3D" id="6.10.140.2040">
    <property type="match status" value="1"/>
</dbReference>
<dbReference type="PANTHER" id="PTHR22793:SF12">
    <property type="entry name" value="MYOCARDIN-RELATED TRANSCRIPTION FACTOR, ISOFORM H"/>
    <property type="match status" value="1"/>
</dbReference>
<dbReference type="InterPro" id="IPR003034">
    <property type="entry name" value="SAP_dom"/>
</dbReference>
<reference evidence="11" key="1">
    <citation type="submission" date="2025-08" db="UniProtKB">
        <authorList>
            <consortium name="RefSeq"/>
        </authorList>
    </citation>
    <scope>IDENTIFICATION</scope>
    <source>
        <tissue evidence="11">Muscle</tissue>
    </source>
</reference>
<evidence type="ECO:0000256" key="8">
    <source>
        <dbReference type="SAM" id="MobiDB-lite"/>
    </source>
</evidence>
<dbReference type="SUPFAM" id="SSF68906">
    <property type="entry name" value="SAP domain"/>
    <property type="match status" value="1"/>
</dbReference>
<feature type="compositionally biased region" description="Polar residues" evidence="8">
    <location>
        <begin position="326"/>
        <end position="337"/>
    </location>
</feature>
<evidence type="ECO:0000256" key="5">
    <source>
        <dbReference type="ARBA" id="ARBA00023163"/>
    </source>
</evidence>
<sequence>MVSALKKKLLLRRPISQLIDQGIMPPLNTPPSFHQQRQKLERAKMGDILKNKIQRRPNRQELIQQHILEDTTVDPSLQEKQRQLKKARLADNLNDRISNRPGPLELIKGNILQADERLTQAVKEGQITFRKTCEGETSKHPPPRFVIEEDSSSDGALSPPQDVTDQSQSSFPSMARSETSPAPESPSSNKTTSVSSPGSLVASPLSLQAAASSASPQPNQMSTNLMTITSSQSSIQAQNKDSSNSGSSSSITNKNRKKSKSKSQPKTRTIKFHEYKGPSTAQKNHTMLSSSVETSYDLLLQQQQLFLQWQLEWQQKYPQIILPSAQKPNGDQTPSGNPAQTQLPASSSQSQLQHTSQQGFSKLEDMKVSDLKAELKKRNLPVSGSKPQLIERLKPYSDLKSNSGTISSTTAITSAASTLSSSAPANVGSILLDTLPPTLHHPTECDIQPVSPAATMDTTTTANGMQPPLSRPSSVVPMDIDMSVTVDSMEIGEAKEDIVKLQRKRIEELQLELQRSQFQLQQQQNFLQNQPSPQKPHTQLAVLSPHSSSQSISYSVPVFTTTAPLPSVPATETKLNQRQLLQQHLQQKIQQQQSQQQQQGISNVTNAVSPTSTSAAVKANLAAFLHSQHGASQGCTLTASVAQQPLVSFPPSVDQEKTFPTVTSILLCPSTSTTPVITVPTSTPAKPRANSLPGGVIHQKKVSLPTFSTMMTSKPASVNTSTDPQFLIKRPPPDYDEATKQLNKSKKNQSYPALMSHLNNCHSGRKSVKSQAVDDVLEILIKNGELPPSAAQEPPTPTTLESQAVTKAQPTTFPVITTTSAPIPPPLPTSTPQPIHQAVPSFVSPNSSSASCVPASLTMSPPSTVLNEADHSPSTALDFDLHLDLDDFEGMDLGVLVPSEEQKIDTTATYNQQSAQISQPSTGRHSINTPTPNVGAEFHDPGMDIELTDWLDAMMPPTSGMTVNNTQSSYSGPNDHDPLLSNMSAPHDPFDLLSVEDMDFKTPTLMWDFAT</sequence>
<feature type="region of interest" description="Disordered" evidence="8">
    <location>
        <begin position="132"/>
        <end position="201"/>
    </location>
</feature>
<dbReference type="InterPro" id="IPR043451">
    <property type="entry name" value="Myocardin-like"/>
</dbReference>
<protein>
    <submittedName>
        <fullName evidence="11">MKL/myocardin-like protein 1 isoform X2</fullName>
    </submittedName>
</protein>
<dbReference type="Gene3D" id="6.10.150.10">
    <property type="match status" value="1"/>
</dbReference>
<feature type="repeat" description="RPEL" evidence="7">
    <location>
        <begin position="47"/>
        <end position="72"/>
    </location>
</feature>
<feature type="region of interest" description="Disordered" evidence="8">
    <location>
        <begin position="522"/>
        <end position="546"/>
    </location>
</feature>
<gene>
    <name evidence="11" type="primary">LOC106467968</name>
</gene>
<feature type="region of interest" description="Disordered" evidence="8">
    <location>
        <begin position="230"/>
        <end position="285"/>
    </location>
</feature>
<proteinExistence type="predicted"/>
<evidence type="ECO:0000259" key="9">
    <source>
        <dbReference type="PROSITE" id="PS50800"/>
    </source>
</evidence>
<dbReference type="SMART" id="SM00513">
    <property type="entry name" value="SAP"/>
    <property type="match status" value="1"/>
</dbReference>
<dbReference type="Pfam" id="PF02037">
    <property type="entry name" value="SAP"/>
    <property type="match status" value="1"/>
</dbReference>
<evidence type="ECO:0000256" key="4">
    <source>
        <dbReference type="ARBA" id="ARBA00023054"/>
    </source>
</evidence>
<dbReference type="GeneID" id="106467968"/>
<dbReference type="RefSeq" id="XP_022251927.1">
    <property type="nucleotide sequence ID" value="XM_022396219.1"/>
</dbReference>
<feature type="domain" description="SAP" evidence="9">
    <location>
        <begin position="363"/>
        <end position="397"/>
    </location>
</feature>
<dbReference type="Proteomes" id="UP000694941">
    <property type="component" value="Unplaced"/>
</dbReference>
<keyword evidence="2" id="KW-0677">Repeat</keyword>
<evidence type="ECO:0000313" key="10">
    <source>
        <dbReference type="Proteomes" id="UP000694941"/>
    </source>
</evidence>
<feature type="compositionally biased region" description="Polar residues" evidence="8">
    <location>
        <begin position="161"/>
        <end position="172"/>
    </location>
</feature>
<evidence type="ECO:0000256" key="7">
    <source>
        <dbReference type="PROSITE-ProRule" id="PRU00401"/>
    </source>
</evidence>
<evidence type="ECO:0000313" key="11">
    <source>
        <dbReference type="RefSeq" id="XP_022251927.1"/>
    </source>
</evidence>
<dbReference type="InterPro" id="IPR004018">
    <property type="entry name" value="RPEL_repeat"/>
</dbReference>
<keyword evidence="10" id="KW-1185">Reference proteome</keyword>
<feature type="repeat" description="RPEL" evidence="7">
    <location>
        <begin position="91"/>
        <end position="116"/>
    </location>
</feature>
<feature type="compositionally biased region" description="Low complexity" evidence="8">
    <location>
        <begin position="522"/>
        <end position="532"/>
    </location>
</feature>
<keyword evidence="6" id="KW-0539">Nucleus</keyword>
<feature type="compositionally biased region" description="Low complexity" evidence="8">
    <location>
        <begin position="177"/>
        <end position="201"/>
    </location>
</feature>